<keyword evidence="12" id="KW-0539">Nucleus</keyword>
<dbReference type="AlphaFoldDB" id="A0AB34J6J2"/>
<evidence type="ECO:0000256" key="4">
    <source>
        <dbReference type="ARBA" id="ARBA00016856"/>
    </source>
</evidence>
<keyword evidence="18" id="KW-1185">Reference proteome</keyword>
<dbReference type="GO" id="GO:0006408">
    <property type="term" value="P:snRNA export from nucleus"/>
    <property type="evidence" value="ECO:0007669"/>
    <property type="project" value="InterPro"/>
</dbReference>
<reference evidence="17 18" key="1">
    <citation type="journal article" date="2024" name="Science">
        <title>Giant polyketide synthase enzymes in the biosynthesis of giant marine polyether toxins.</title>
        <authorList>
            <person name="Fallon T.R."/>
            <person name="Shende V.V."/>
            <person name="Wierzbicki I.H."/>
            <person name="Pendleton A.L."/>
            <person name="Watervoot N.F."/>
            <person name="Auber R.P."/>
            <person name="Gonzalez D.J."/>
            <person name="Wisecaver J.H."/>
            <person name="Moore B.S."/>
        </authorList>
    </citation>
    <scope>NUCLEOTIDE SEQUENCE [LARGE SCALE GENOMIC DNA]</scope>
    <source>
        <strain evidence="17 18">12B1</strain>
    </source>
</reference>
<feature type="region of interest" description="Disordered" evidence="15">
    <location>
        <begin position="400"/>
        <end position="429"/>
    </location>
</feature>
<evidence type="ECO:0000313" key="18">
    <source>
        <dbReference type="Proteomes" id="UP001515480"/>
    </source>
</evidence>
<accession>A0AB34J6J2</accession>
<protein>
    <recommendedName>
        <fullName evidence="4">Phosphorylated adapter RNA export protein</fullName>
    </recommendedName>
    <alternativeName>
        <fullName evidence="13">RNA U small nuclear RNA export adapter protein</fullName>
    </alternativeName>
</protein>
<dbReference type="InterPro" id="IPR039047">
    <property type="entry name" value="PHAX"/>
</dbReference>
<dbReference type="PROSITE" id="PS50158">
    <property type="entry name" value="ZF_CCHC"/>
    <property type="match status" value="2"/>
</dbReference>
<name>A0AB34J6J2_PRYPA</name>
<dbReference type="InterPro" id="IPR025829">
    <property type="entry name" value="Zn_knuckle_CX2CX3GHX4C"/>
</dbReference>
<dbReference type="InterPro" id="IPR036875">
    <property type="entry name" value="Znf_CCHC_sf"/>
</dbReference>
<dbReference type="Pfam" id="PF13917">
    <property type="entry name" value="zf-CCHC_3"/>
    <property type="match status" value="1"/>
</dbReference>
<dbReference type="Gene3D" id="4.10.60.10">
    <property type="entry name" value="Zinc finger, CCHC-type"/>
    <property type="match status" value="3"/>
</dbReference>
<gene>
    <name evidence="17" type="ORF">AB1Y20_003534</name>
</gene>
<feature type="domain" description="CCHC-type" evidence="16">
    <location>
        <begin position="281"/>
        <end position="294"/>
    </location>
</feature>
<evidence type="ECO:0000256" key="2">
    <source>
        <dbReference type="ARBA" id="ARBA00004496"/>
    </source>
</evidence>
<evidence type="ECO:0000256" key="6">
    <source>
        <dbReference type="ARBA" id="ARBA00022490"/>
    </source>
</evidence>
<proteinExistence type="inferred from homology"/>
<sequence length="455" mass="49061">MSLDSLAEPLREMTHAFGSSAYTEAWKHRGSELHPPPPERPLQPYDEDVYASACPSAAAAPPVKWKKRSHSVALPQWMDLDQETLPRHAPIAVSHDTTRSRKQSTREPALALRPSKLAAFGGVGELTVQLRTERAAESDALGFDALLSSYSEEKRVAAERRDTGDPTPKAAASSAEAVCKRCRERGHWVQQCKVPREGYVCNVCKVPGHYIHNCPEAARLAALRAEGSAPQPEDGQKRGKRKVPGPGYICYACNEPGHFIEDCPKKGSGAPRTAPPPSYVCRRCGQAGHWKEQCAAAARPREAAAEAELAAVDGEAAEVGGEIAEALEESDADAVATISRAVAVLGEEAARMLLVQTWQVEEQGGLLTLDGSCRRRTAGGVYLWLVKQQADAAQRRRIWADRSSASGAEGAKRRKLQRKHAPKEGAPQPAALAASLLGELSDLIDEQRAVLAPPP</sequence>
<evidence type="ECO:0000256" key="11">
    <source>
        <dbReference type="ARBA" id="ARBA00022927"/>
    </source>
</evidence>
<evidence type="ECO:0000256" key="12">
    <source>
        <dbReference type="ARBA" id="ARBA00023242"/>
    </source>
</evidence>
<comment type="similarity">
    <text evidence="3">Belongs to the PHAX family.</text>
</comment>
<dbReference type="PANTHER" id="PTHR13135:SF0">
    <property type="entry name" value="PHOSPHORYLATED ADAPTER RNA EXPORT PROTEIN"/>
    <property type="match status" value="1"/>
</dbReference>
<evidence type="ECO:0000256" key="13">
    <source>
        <dbReference type="ARBA" id="ARBA00030834"/>
    </source>
</evidence>
<dbReference type="GO" id="GO:0003723">
    <property type="term" value="F:RNA binding"/>
    <property type="evidence" value="ECO:0007669"/>
    <property type="project" value="UniProtKB-KW"/>
</dbReference>
<evidence type="ECO:0000259" key="16">
    <source>
        <dbReference type="PROSITE" id="PS50158"/>
    </source>
</evidence>
<evidence type="ECO:0000256" key="9">
    <source>
        <dbReference type="ARBA" id="ARBA00022833"/>
    </source>
</evidence>
<dbReference type="InterPro" id="IPR038092">
    <property type="entry name" value="PHAX_RNA-binding_sf"/>
</dbReference>
<feature type="region of interest" description="Disordered" evidence="15">
    <location>
        <begin position="24"/>
        <end position="45"/>
    </location>
</feature>
<evidence type="ECO:0000313" key="17">
    <source>
        <dbReference type="EMBL" id="KAL1514435.1"/>
    </source>
</evidence>
<dbReference type="Pfam" id="PF13696">
    <property type="entry name" value="zf-CCHC_2"/>
    <property type="match status" value="3"/>
</dbReference>
<evidence type="ECO:0000256" key="1">
    <source>
        <dbReference type="ARBA" id="ARBA00004123"/>
    </source>
</evidence>
<dbReference type="Proteomes" id="UP001515480">
    <property type="component" value="Unassembled WGS sequence"/>
</dbReference>
<evidence type="ECO:0000256" key="3">
    <source>
        <dbReference type="ARBA" id="ARBA00006094"/>
    </source>
</evidence>
<keyword evidence="9" id="KW-0862">Zinc</keyword>
<comment type="caution">
    <text evidence="17">The sequence shown here is derived from an EMBL/GenBank/DDBJ whole genome shotgun (WGS) entry which is preliminary data.</text>
</comment>
<dbReference type="GO" id="GO:0005737">
    <property type="term" value="C:cytoplasm"/>
    <property type="evidence" value="ECO:0007669"/>
    <property type="project" value="UniProtKB-SubCell"/>
</dbReference>
<dbReference type="InterPro" id="IPR019385">
    <property type="entry name" value="PHAX_RNA-binding_domain"/>
</dbReference>
<evidence type="ECO:0000256" key="7">
    <source>
        <dbReference type="ARBA" id="ARBA00022723"/>
    </source>
</evidence>
<evidence type="ECO:0000256" key="10">
    <source>
        <dbReference type="ARBA" id="ARBA00022884"/>
    </source>
</evidence>
<dbReference type="EMBL" id="JBGBPQ010000012">
    <property type="protein sequence ID" value="KAL1514435.1"/>
    <property type="molecule type" value="Genomic_DNA"/>
</dbReference>
<dbReference type="PANTHER" id="PTHR13135">
    <property type="entry name" value="CYTOSOLIC RESINIFERATOXIN BINDING PROTEIN RBP-26"/>
    <property type="match status" value="1"/>
</dbReference>
<keyword evidence="7" id="KW-0479">Metal-binding</keyword>
<evidence type="ECO:0000256" key="5">
    <source>
        <dbReference type="ARBA" id="ARBA00022448"/>
    </source>
</evidence>
<feature type="domain" description="CCHC-type" evidence="16">
    <location>
        <begin position="250"/>
        <end position="265"/>
    </location>
</feature>
<keyword evidence="8 14" id="KW-0863">Zinc-finger</keyword>
<dbReference type="InterPro" id="IPR001878">
    <property type="entry name" value="Znf_CCHC"/>
</dbReference>
<keyword evidence="5" id="KW-0813">Transport</keyword>
<feature type="compositionally biased region" description="Basic residues" evidence="15">
    <location>
        <begin position="412"/>
        <end position="421"/>
    </location>
</feature>
<evidence type="ECO:0000256" key="14">
    <source>
        <dbReference type="PROSITE-ProRule" id="PRU00047"/>
    </source>
</evidence>
<evidence type="ECO:0000256" key="15">
    <source>
        <dbReference type="SAM" id="MobiDB-lite"/>
    </source>
</evidence>
<dbReference type="SUPFAM" id="SSF57756">
    <property type="entry name" value="Retrovirus zinc finger-like domains"/>
    <property type="match status" value="2"/>
</dbReference>
<comment type="subcellular location">
    <subcellularLocation>
        <location evidence="2">Cytoplasm</location>
    </subcellularLocation>
    <subcellularLocation>
        <location evidence="1">Nucleus</location>
    </subcellularLocation>
</comment>
<dbReference type="SMART" id="SM00343">
    <property type="entry name" value="ZnF_C2HC"/>
    <property type="match status" value="4"/>
</dbReference>
<evidence type="ECO:0000256" key="8">
    <source>
        <dbReference type="ARBA" id="ARBA00022771"/>
    </source>
</evidence>
<dbReference type="GO" id="GO:0008270">
    <property type="term" value="F:zinc ion binding"/>
    <property type="evidence" value="ECO:0007669"/>
    <property type="project" value="UniProtKB-KW"/>
</dbReference>
<dbReference type="GO" id="GO:0005634">
    <property type="term" value="C:nucleus"/>
    <property type="evidence" value="ECO:0007669"/>
    <property type="project" value="UniProtKB-SubCell"/>
</dbReference>
<keyword evidence="6" id="KW-0963">Cytoplasm</keyword>
<organism evidence="17 18">
    <name type="scientific">Prymnesium parvum</name>
    <name type="common">Toxic golden alga</name>
    <dbReference type="NCBI Taxonomy" id="97485"/>
    <lineage>
        <taxon>Eukaryota</taxon>
        <taxon>Haptista</taxon>
        <taxon>Haptophyta</taxon>
        <taxon>Prymnesiophyceae</taxon>
        <taxon>Prymnesiales</taxon>
        <taxon>Prymnesiaceae</taxon>
        <taxon>Prymnesium</taxon>
    </lineage>
</organism>
<dbReference type="GO" id="GO:0015031">
    <property type="term" value="P:protein transport"/>
    <property type="evidence" value="ECO:0007669"/>
    <property type="project" value="UniProtKB-KW"/>
</dbReference>
<dbReference type="Pfam" id="PF10258">
    <property type="entry name" value="PHAX_RNA-bd"/>
    <property type="match status" value="1"/>
</dbReference>
<dbReference type="Gene3D" id="1.10.10.1440">
    <property type="entry name" value="PHAX RNA-binding domain"/>
    <property type="match status" value="1"/>
</dbReference>
<keyword evidence="11" id="KW-0653">Protein transport</keyword>
<keyword evidence="10" id="KW-0694">RNA-binding</keyword>